<name>A0A139HCL8_9PEZI</name>
<comment type="caution">
    <text evidence="1">The sequence shown here is derived from an EMBL/GenBank/DDBJ whole genome shotgun (WGS) entry which is preliminary data.</text>
</comment>
<gene>
    <name evidence="1" type="ORF">AC578_7004</name>
</gene>
<proteinExistence type="predicted"/>
<evidence type="ECO:0000313" key="1">
    <source>
        <dbReference type="EMBL" id="KXT00211.1"/>
    </source>
</evidence>
<organism evidence="1 2">
    <name type="scientific">Pseudocercospora eumusae</name>
    <dbReference type="NCBI Taxonomy" id="321146"/>
    <lineage>
        <taxon>Eukaryota</taxon>
        <taxon>Fungi</taxon>
        <taxon>Dikarya</taxon>
        <taxon>Ascomycota</taxon>
        <taxon>Pezizomycotina</taxon>
        <taxon>Dothideomycetes</taxon>
        <taxon>Dothideomycetidae</taxon>
        <taxon>Mycosphaerellales</taxon>
        <taxon>Mycosphaerellaceae</taxon>
        <taxon>Pseudocercospora</taxon>
    </lineage>
</organism>
<sequence>MSTAQTEGPRPLPAPRRVVIARDGDAILRVRDVELRVDSRRLRMHSAEFGRFFDRSGNAHGLQGASAAEPYSMLLSDTSPEITALICRVLHDENTGAVNFRNVAVFNEFCLIAAKYECVAKAKAAAEGWISSFDYKAPSNDRAENLFCLIRGAWNLEHNNYFRELTRYWMENRREIGSVGAHLGILTAVDMAIGAVMGPGARSQTHIQQAINDFINTICEYEVNTEEHGEIRVSDRAGERGFQCTYSRDVREFCFEQLKEAGIWPRNQQSNDPDELCEAIRSFNPFIDLPEDLVPCDHYLCRRTIQAEINAAVRDMCRAAEPRYPGLCLQCCRLGRRYECRC</sequence>
<accession>A0A139HCL8</accession>
<reference evidence="1 2" key="1">
    <citation type="submission" date="2015-07" db="EMBL/GenBank/DDBJ databases">
        <title>Comparative genomics of the Sigatoka disease complex on banana suggests a link between parallel evolutionary changes in Pseudocercospora fijiensis and Pseudocercospora eumusae and increased virulence on the banana host.</title>
        <authorList>
            <person name="Chang T.-C."/>
            <person name="Salvucci A."/>
            <person name="Crous P.W."/>
            <person name="Stergiopoulos I."/>
        </authorList>
    </citation>
    <scope>NUCLEOTIDE SEQUENCE [LARGE SCALE GENOMIC DNA]</scope>
    <source>
        <strain evidence="1 2">CBS 114824</strain>
    </source>
</reference>
<evidence type="ECO:0008006" key="3">
    <source>
        <dbReference type="Google" id="ProtNLM"/>
    </source>
</evidence>
<keyword evidence="2" id="KW-1185">Reference proteome</keyword>
<dbReference type="AlphaFoldDB" id="A0A139HCL8"/>
<protein>
    <recommendedName>
        <fullName evidence="3">BTB domain-containing protein</fullName>
    </recommendedName>
</protein>
<dbReference type="Proteomes" id="UP000070133">
    <property type="component" value="Unassembled WGS sequence"/>
</dbReference>
<evidence type="ECO:0000313" key="2">
    <source>
        <dbReference type="Proteomes" id="UP000070133"/>
    </source>
</evidence>
<dbReference type="STRING" id="321146.A0A139HCL8"/>
<dbReference type="EMBL" id="LFZN01000078">
    <property type="protein sequence ID" value="KXT00211.1"/>
    <property type="molecule type" value="Genomic_DNA"/>
</dbReference>